<dbReference type="Pfam" id="PF00535">
    <property type="entry name" value="Glycos_transf_2"/>
    <property type="match status" value="1"/>
</dbReference>
<dbReference type="PANTHER" id="PTHR43646">
    <property type="entry name" value="GLYCOSYLTRANSFERASE"/>
    <property type="match status" value="1"/>
</dbReference>
<comment type="caution">
    <text evidence="3">The sequence shown here is derived from an EMBL/GenBank/DDBJ whole genome shotgun (WGS) entry which is preliminary data.</text>
</comment>
<feature type="transmembrane region" description="Helical" evidence="1">
    <location>
        <begin position="269"/>
        <end position="292"/>
    </location>
</feature>
<dbReference type="EMBL" id="JACHDY010000001">
    <property type="protein sequence ID" value="MBB5316228.1"/>
    <property type="molecule type" value="Genomic_DNA"/>
</dbReference>
<protein>
    <submittedName>
        <fullName evidence="3">Glycosyltransferase involved in cell wall biosynthesis</fullName>
    </submittedName>
</protein>
<keyword evidence="4" id="KW-1185">Reference proteome</keyword>
<dbReference type="Proteomes" id="UP000568106">
    <property type="component" value="Unassembled WGS sequence"/>
</dbReference>
<evidence type="ECO:0000313" key="4">
    <source>
        <dbReference type="Proteomes" id="UP000568106"/>
    </source>
</evidence>
<proteinExistence type="predicted"/>
<keyword evidence="1" id="KW-1133">Transmembrane helix</keyword>
<dbReference type="InterPro" id="IPR001173">
    <property type="entry name" value="Glyco_trans_2-like"/>
</dbReference>
<dbReference type="SUPFAM" id="SSF53448">
    <property type="entry name" value="Nucleotide-diphospho-sugar transferases"/>
    <property type="match status" value="1"/>
</dbReference>
<evidence type="ECO:0000259" key="2">
    <source>
        <dbReference type="Pfam" id="PF00535"/>
    </source>
</evidence>
<sequence>MTDTDPAQHPNSTEAPDLELSVIIPARNEQRSLPACLASILSQSEPGFLLGQQWELIVVNDDSTDNTRALAVEAAATHAGVLVLDAPPLDLGSNGGFTGKTNACWTGAQAARGRYLLFTDADTIHETNDISRSLREADRHDAALLSYSPRQVVTGFWQHAVMPLVFSELASVYPSKQINDPASRLAAANGQFLLVERDAYFSIGGHRAVGKNILEDVALAENIKRGSRSIRFRYAPEALATRMYWTTSEMIEGWTKNLALLFPKPVALALWRILDVLLFFGLPVAAFGLYWLQSWQRNVILLIWVRTLWRFYSRVARSNFPALDIAISILGAPFFIYLLLRSVSRHRFKKNVFWKGRNYNTAP</sequence>
<feature type="transmembrane region" description="Helical" evidence="1">
    <location>
        <begin position="322"/>
        <end position="340"/>
    </location>
</feature>
<dbReference type="CDD" id="cd00761">
    <property type="entry name" value="Glyco_tranf_GTA_type"/>
    <property type="match status" value="1"/>
</dbReference>
<feature type="domain" description="Glycosyltransferase 2-like" evidence="2">
    <location>
        <begin position="21"/>
        <end position="162"/>
    </location>
</feature>
<keyword evidence="1" id="KW-0472">Membrane</keyword>
<gene>
    <name evidence="3" type="ORF">HDF09_000878</name>
</gene>
<evidence type="ECO:0000313" key="3">
    <source>
        <dbReference type="EMBL" id="MBB5316228.1"/>
    </source>
</evidence>
<evidence type="ECO:0000256" key="1">
    <source>
        <dbReference type="SAM" id="Phobius"/>
    </source>
</evidence>
<dbReference type="InterPro" id="IPR029044">
    <property type="entry name" value="Nucleotide-diphossugar_trans"/>
</dbReference>
<dbReference type="Gene3D" id="3.90.550.10">
    <property type="entry name" value="Spore Coat Polysaccharide Biosynthesis Protein SpsA, Chain A"/>
    <property type="match status" value="1"/>
</dbReference>
<reference evidence="3" key="1">
    <citation type="submission" date="2020-08" db="EMBL/GenBank/DDBJ databases">
        <title>Genomic Encyclopedia of Type Strains, Phase IV (KMG-V): Genome sequencing to study the core and pangenomes of soil and plant-associated prokaryotes.</title>
        <authorList>
            <person name="Whitman W."/>
        </authorList>
    </citation>
    <scope>NUCLEOTIDE SEQUENCE [LARGE SCALE GENOMIC DNA]</scope>
    <source>
        <strain evidence="3">M8UP27</strain>
    </source>
</reference>
<keyword evidence="1" id="KW-0812">Transmembrane</keyword>
<dbReference type="PANTHER" id="PTHR43646:SF3">
    <property type="entry name" value="SLR1566 PROTEIN"/>
    <property type="match status" value="1"/>
</dbReference>
<dbReference type="GO" id="GO:0016740">
    <property type="term" value="F:transferase activity"/>
    <property type="evidence" value="ECO:0007669"/>
    <property type="project" value="UniProtKB-KW"/>
</dbReference>
<name>A0A7W8MQ71_9BACT</name>
<organism evidence="3 4">
    <name type="scientific">Tunturiibacter empetritectus</name>
    <dbReference type="NCBI Taxonomy" id="3069691"/>
    <lineage>
        <taxon>Bacteria</taxon>
        <taxon>Pseudomonadati</taxon>
        <taxon>Acidobacteriota</taxon>
        <taxon>Terriglobia</taxon>
        <taxon>Terriglobales</taxon>
        <taxon>Acidobacteriaceae</taxon>
        <taxon>Tunturiibacter</taxon>
    </lineage>
</organism>
<dbReference type="AlphaFoldDB" id="A0A7W8MQ71"/>
<accession>A0A7W8MQ71</accession>